<dbReference type="InterPro" id="IPR032444">
    <property type="entry name" value="Keratin_2_head"/>
</dbReference>
<dbReference type="GO" id="GO:0005829">
    <property type="term" value="C:cytosol"/>
    <property type="evidence" value="ECO:0007669"/>
    <property type="project" value="Ensembl"/>
</dbReference>
<dbReference type="Gene3D" id="1.20.5.170">
    <property type="match status" value="1"/>
</dbReference>
<evidence type="ECO:0000256" key="14">
    <source>
        <dbReference type="SAM" id="Coils"/>
    </source>
</evidence>
<evidence type="ECO:0000259" key="15">
    <source>
        <dbReference type="PROSITE" id="PS51842"/>
    </source>
</evidence>
<evidence type="ECO:0000256" key="7">
    <source>
        <dbReference type="ARBA" id="ARBA00038822"/>
    </source>
</evidence>
<dbReference type="OrthoDB" id="2441647at2759"/>
<dbReference type="GO" id="GO:0030280">
    <property type="term" value="F:structural constituent of skin epidermis"/>
    <property type="evidence" value="ECO:0007669"/>
    <property type="project" value="TreeGrafter"/>
</dbReference>
<dbReference type="PRINTS" id="PR01276">
    <property type="entry name" value="TYPE2KERATIN"/>
</dbReference>
<dbReference type="GeneTree" id="ENSGT00940000161303"/>
<sequence length="483" mass="53510">MSVQFNSQSFSSRSAAFPRRGDKRVLVSVTSRGGSASQPGGFGSSSLYGLGSWKPRVASGFHSAYGGASGGGFGSRGAGIHEVTINQSLLAPLNLEIDHQIQQVRKEEREQIKTLNNRFASFIDKVRFLEQQNKMLETKWSLLQEQKSSKGSCLPSIFEAQIANLRRQLDGLEGDRGRLEGELKNMQDVVEDFKNKYEDEINKRTAAENEFVMLKKDVDSAYMNKVELEAKVDGLTDEINFLRTLYEMELNELQTQISDTSVVLSMDNSRNLDLDSIIAEVKAQYEDIANRSRAEVESWYQSKFETLRVQAGKHSDDLRSTRNEISEMNRTIQRLQAEIENIKNQRVKLDASIAEAEERGELALKDARAKQEELEAALQRSKQEMARQLREYQDLLNVKLALDIEIATYRKLLEGEESRLAGDGIGAVNISVVNSVGGSLGSGVSFGGTMGSNAPGFSSGAGSGTLTSYSIKTTSSSRRSIRN</sequence>
<evidence type="ECO:0000256" key="12">
    <source>
        <dbReference type="ARBA" id="ARBA00061646"/>
    </source>
</evidence>
<dbReference type="AlphaFoldDB" id="A0A4X2KE17"/>
<accession>A0A4X2KE17</accession>
<dbReference type="PANTHER" id="PTHR45616">
    <property type="entry name" value="GATA-TYPE DOMAIN-CONTAINING PROTEIN"/>
    <property type="match status" value="1"/>
</dbReference>
<keyword evidence="4" id="KW-0007">Acetylation</keyword>
<reference evidence="16" key="2">
    <citation type="submission" date="2025-08" db="UniProtKB">
        <authorList>
            <consortium name="Ensembl"/>
        </authorList>
    </citation>
    <scope>IDENTIFICATION</scope>
</reference>
<reference evidence="17" key="1">
    <citation type="submission" date="2018-12" db="EMBL/GenBank/DDBJ databases">
        <authorList>
            <person name="Yazar S."/>
        </authorList>
    </citation>
    <scope>NUCLEOTIDE SEQUENCE [LARGE SCALE GENOMIC DNA]</scope>
</reference>
<proteinExistence type="inferred from homology"/>
<comment type="subunit">
    <text evidence="7">Heterotetramer of two type I and two type II keratins. Interacts with eukaryotic translation initiator factor 3 (eIF3) subunit EIF3S10. Interacts with GPER1.</text>
</comment>
<evidence type="ECO:0000256" key="1">
    <source>
        <dbReference type="ARBA" id="ARBA00022499"/>
    </source>
</evidence>
<reference evidence="16" key="3">
    <citation type="submission" date="2025-09" db="UniProtKB">
        <authorList>
            <consortium name="Ensembl"/>
        </authorList>
    </citation>
    <scope>IDENTIFICATION</scope>
</reference>
<keyword evidence="6" id="KW-0325">Glycoprotein</keyword>
<evidence type="ECO:0000256" key="5">
    <source>
        <dbReference type="ARBA" id="ARBA00023054"/>
    </source>
</evidence>
<dbReference type="OMA" id="QRSKQEM"/>
<dbReference type="InterPro" id="IPR039008">
    <property type="entry name" value="IF_rod_dom"/>
</dbReference>
<dbReference type="STRING" id="29139.ENSVURP00010010133"/>
<keyword evidence="5 14" id="KW-0175">Coiled coil</keyword>
<evidence type="ECO:0000256" key="11">
    <source>
        <dbReference type="ARBA" id="ARBA00043134"/>
    </source>
</evidence>
<dbReference type="GO" id="GO:0031424">
    <property type="term" value="P:keratinization"/>
    <property type="evidence" value="ECO:0007669"/>
    <property type="project" value="TreeGrafter"/>
</dbReference>
<evidence type="ECO:0000256" key="10">
    <source>
        <dbReference type="ARBA" id="ARBA00042963"/>
    </source>
</evidence>
<evidence type="ECO:0000313" key="16">
    <source>
        <dbReference type="Ensembl" id="ENSVURP00010010133.1"/>
    </source>
</evidence>
<protein>
    <recommendedName>
        <fullName evidence="8">Keratin, type II cytoskeletal 7</fullName>
    </recommendedName>
    <alternativeName>
        <fullName evidence="10">Cytokeratin-7</fullName>
    </alternativeName>
    <alternativeName>
        <fullName evidence="9">Keratin-7</fullName>
    </alternativeName>
    <alternativeName>
        <fullName evidence="11">Type-II keratin Kb7</fullName>
    </alternativeName>
</protein>
<feature type="coiled-coil region" evidence="14">
    <location>
        <begin position="105"/>
        <end position="245"/>
    </location>
</feature>
<dbReference type="Pfam" id="PF00038">
    <property type="entry name" value="Filament"/>
    <property type="match status" value="1"/>
</dbReference>
<feature type="domain" description="IF rod" evidence="15">
    <location>
        <begin position="108"/>
        <end position="420"/>
    </location>
</feature>
<evidence type="ECO:0000256" key="3">
    <source>
        <dbReference type="ARBA" id="ARBA00022754"/>
    </source>
</evidence>
<feature type="coiled-coil region" evidence="14">
    <location>
        <begin position="318"/>
        <end position="398"/>
    </location>
</feature>
<dbReference type="Gene3D" id="1.20.5.500">
    <property type="entry name" value="Single helix bin"/>
    <property type="match status" value="1"/>
</dbReference>
<dbReference type="FunFam" id="1.20.5.500:FF:000001">
    <property type="entry name" value="Type II keratin 23"/>
    <property type="match status" value="1"/>
</dbReference>
<evidence type="ECO:0000256" key="6">
    <source>
        <dbReference type="ARBA" id="ARBA00023180"/>
    </source>
</evidence>
<keyword evidence="2" id="KW-0416">Keratin</keyword>
<dbReference type="PROSITE" id="PS51842">
    <property type="entry name" value="IF_ROD_2"/>
    <property type="match status" value="1"/>
</dbReference>
<dbReference type="GO" id="GO:0045095">
    <property type="term" value="C:keratin filament"/>
    <property type="evidence" value="ECO:0007669"/>
    <property type="project" value="InterPro"/>
</dbReference>
<evidence type="ECO:0000256" key="8">
    <source>
        <dbReference type="ARBA" id="ARBA00039431"/>
    </source>
</evidence>
<dbReference type="InterPro" id="IPR003054">
    <property type="entry name" value="Keratin_II"/>
</dbReference>
<name>A0A4X2KE17_VOMUR</name>
<dbReference type="InterPro" id="IPR018039">
    <property type="entry name" value="IF_conserved"/>
</dbReference>
<comment type="similarity">
    <text evidence="12 13">Belongs to the intermediate filament family.</text>
</comment>
<dbReference type="GO" id="GO:0005615">
    <property type="term" value="C:extracellular space"/>
    <property type="evidence" value="ECO:0007669"/>
    <property type="project" value="TreeGrafter"/>
</dbReference>
<dbReference type="SMART" id="SM01391">
    <property type="entry name" value="Filament"/>
    <property type="match status" value="1"/>
</dbReference>
<dbReference type="CTD" id="3855"/>
<keyword evidence="3 13" id="KW-0403">Intermediate filament</keyword>
<dbReference type="Ensembl" id="ENSVURT00010011486.1">
    <property type="protein sequence ID" value="ENSVURP00010010133.1"/>
    <property type="gene ID" value="ENSVURG00010007830.1"/>
</dbReference>
<gene>
    <name evidence="16" type="primary">KRT7</name>
</gene>
<dbReference type="SUPFAM" id="SSF64593">
    <property type="entry name" value="Intermediate filament protein, coiled coil region"/>
    <property type="match status" value="3"/>
</dbReference>
<dbReference type="GeneID" id="114029771"/>
<dbReference type="Pfam" id="PF16208">
    <property type="entry name" value="Keratin_2_head"/>
    <property type="match status" value="1"/>
</dbReference>
<dbReference type="FunFam" id="1.20.5.170:FF:000004">
    <property type="entry name" value="Keratin, type II cytoskeletal 5"/>
    <property type="match status" value="1"/>
</dbReference>
<dbReference type="RefSeq" id="XP_027700206.1">
    <property type="nucleotide sequence ID" value="XM_027844405.1"/>
</dbReference>
<organism evidence="16 17">
    <name type="scientific">Vombatus ursinus</name>
    <name type="common">Common wombat</name>
    <dbReference type="NCBI Taxonomy" id="29139"/>
    <lineage>
        <taxon>Eukaryota</taxon>
        <taxon>Metazoa</taxon>
        <taxon>Chordata</taxon>
        <taxon>Craniata</taxon>
        <taxon>Vertebrata</taxon>
        <taxon>Euteleostomi</taxon>
        <taxon>Mammalia</taxon>
        <taxon>Metatheria</taxon>
        <taxon>Diprotodontia</taxon>
        <taxon>Vombatidae</taxon>
        <taxon>Vombatus</taxon>
    </lineage>
</organism>
<dbReference type="FunFam" id="1.20.5.1160:FF:000001">
    <property type="entry name" value="Keratin type II"/>
    <property type="match status" value="1"/>
</dbReference>
<dbReference type="Proteomes" id="UP000314987">
    <property type="component" value="Unassembled WGS sequence"/>
</dbReference>
<keyword evidence="1" id="KW-1017">Isopeptide bond</keyword>
<dbReference type="GO" id="GO:0045109">
    <property type="term" value="P:intermediate filament organization"/>
    <property type="evidence" value="ECO:0007669"/>
    <property type="project" value="TreeGrafter"/>
</dbReference>
<evidence type="ECO:0000256" key="13">
    <source>
        <dbReference type="RuleBase" id="RU000685"/>
    </source>
</evidence>
<evidence type="ECO:0000313" key="17">
    <source>
        <dbReference type="Proteomes" id="UP000314987"/>
    </source>
</evidence>
<evidence type="ECO:0000256" key="2">
    <source>
        <dbReference type="ARBA" id="ARBA00022744"/>
    </source>
</evidence>
<dbReference type="PANTHER" id="PTHR45616:SF21">
    <property type="entry name" value="KERATIN, TYPE II CYTOSKELETAL 7"/>
    <property type="match status" value="1"/>
</dbReference>
<dbReference type="Gene3D" id="1.20.5.1160">
    <property type="entry name" value="Vasodilator-stimulated phosphoprotein"/>
    <property type="match status" value="1"/>
</dbReference>
<dbReference type="PROSITE" id="PS00226">
    <property type="entry name" value="IF_ROD_1"/>
    <property type="match status" value="1"/>
</dbReference>
<keyword evidence="17" id="KW-1185">Reference proteome</keyword>
<evidence type="ECO:0000256" key="4">
    <source>
        <dbReference type="ARBA" id="ARBA00022990"/>
    </source>
</evidence>
<evidence type="ECO:0000256" key="9">
    <source>
        <dbReference type="ARBA" id="ARBA00042887"/>
    </source>
</evidence>